<evidence type="ECO:0000313" key="1">
    <source>
        <dbReference type="EMBL" id="KAA6344645.1"/>
    </source>
</evidence>
<sequence length="198" mass="23819">MQAMIYLPHNSYDPYKDFDYVDPVFEKDFLNIVKEDYNKYSPKLNTYYTSGNLYIDNSDRIHFKSTQKVKPAFITGVVNIHNIDERTGQILRDSNQSLEILFNYYRNDMDFPLYMRFENIHIYYEIETEFKKWVAEHYKVQNARISEQKRLKATPRKDFTVQIGNQHHIALENCLIIDTPNLNEYTLFVNKITFLKTR</sequence>
<dbReference type="EMBL" id="SNRY01000207">
    <property type="protein sequence ID" value="KAA6344645.1"/>
    <property type="molecule type" value="Genomic_DNA"/>
</dbReference>
<gene>
    <name evidence="1" type="ORF">EZS27_007735</name>
</gene>
<comment type="caution">
    <text evidence="1">The sequence shown here is derived from an EMBL/GenBank/DDBJ whole genome shotgun (WGS) entry which is preliminary data.</text>
</comment>
<proteinExistence type="predicted"/>
<organism evidence="1">
    <name type="scientific">termite gut metagenome</name>
    <dbReference type="NCBI Taxonomy" id="433724"/>
    <lineage>
        <taxon>unclassified sequences</taxon>
        <taxon>metagenomes</taxon>
        <taxon>organismal metagenomes</taxon>
    </lineage>
</organism>
<accession>A0A5J4SH14</accession>
<protein>
    <submittedName>
        <fullName evidence="1">Uncharacterized protein</fullName>
    </submittedName>
</protein>
<reference evidence="1" key="1">
    <citation type="submission" date="2019-03" db="EMBL/GenBank/DDBJ databases">
        <title>Single cell metagenomics reveals metabolic interactions within the superorganism composed of flagellate Streblomastix strix and complex community of Bacteroidetes bacteria on its surface.</title>
        <authorList>
            <person name="Treitli S.C."/>
            <person name="Kolisko M."/>
            <person name="Husnik F."/>
            <person name="Keeling P."/>
            <person name="Hampl V."/>
        </authorList>
    </citation>
    <scope>NUCLEOTIDE SEQUENCE</scope>
    <source>
        <strain evidence="1">STM</strain>
    </source>
</reference>
<dbReference type="AlphaFoldDB" id="A0A5J4SH14"/>
<name>A0A5J4SH14_9ZZZZ</name>